<feature type="region of interest" description="Disordered" evidence="1">
    <location>
        <begin position="264"/>
        <end position="295"/>
    </location>
</feature>
<feature type="domain" description="MOSC" evidence="3">
    <location>
        <begin position="156"/>
        <end position="356"/>
    </location>
</feature>
<dbReference type="SUPFAM" id="SSF141673">
    <property type="entry name" value="MOSC N-terminal domain-like"/>
    <property type="match status" value="1"/>
</dbReference>
<dbReference type="PROSITE" id="PS51340">
    <property type="entry name" value="MOSC"/>
    <property type="match status" value="1"/>
</dbReference>
<dbReference type="InterPro" id="IPR005303">
    <property type="entry name" value="MOCOS_middle"/>
</dbReference>
<dbReference type="InterPro" id="IPR005302">
    <property type="entry name" value="MoCF_Sase_C"/>
</dbReference>
<dbReference type="InterPro" id="IPR011037">
    <property type="entry name" value="Pyrv_Knase-like_insert_dom_sf"/>
</dbReference>
<dbReference type="PANTHER" id="PTHR14237:SF19">
    <property type="entry name" value="MITOCHONDRIAL AMIDOXIME REDUCING COMPONENT 1"/>
    <property type="match status" value="1"/>
</dbReference>
<dbReference type="EMBL" id="HBIJ01005688">
    <property type="protein sequence ID" value="CAE0363254.1"/>
    <property type="molecule type" value="Transcribed_RNA"/>
</dbReference>
<dbReference type="Pfam" id="PF03473">
    <property type="entry name" value="MOSC"/>
    <property type="match status" value="1"/>
</dbReference>
<organism evidence="4">
    <name type="scientific">Aureoumbra lagunensis</name>
    <dbReference type="NCBI Taxonomy" id="44058"/>
    <lineage>
        <taxon>Eukaryota</taxon>
        <taxon>Sar</taxon>
        <taxon>Stramenopiles</taxon>
        <taxon>Ochrophyta</taxon>
        <taxon>Pelagophyceae</taxon>
        <taxon>Pelagomonadales</taxon>
        <taxon>Aureoumbra</taxon>
    </lineage>
</organism>
<gene>
    <name evidence="4" type="ORF">ALAG00032_LOCUS3995</name>
</gene>
<proteinExistence type="predicted"/>
<dbReference type="PANTHER" id="PTHR14237">
    <property type="entry name" value="MOLYBDOPTERIN COFACTOR SULFURASE MOSC"/>
    <property type="match status" value="1"/>
</dbReference>
<feature type="transmembrane region" description="Helical" evidence="2">
    <location>
        <begin position="13"/>
        <end position="31"/>
    </location>
</feature>
<name>A0A7S3JU38_9STRA</name>
<keyword evidence="2" id="KW-0812">Transmembrane</keyword>
<feature type="compositionally biased region" description="Polar residues" evidence="1">
    <location>
        <begin position="265"/>
        <end position="278"/>
    </location>
</feature>
<keyword evidence="2" id="KW-1133">Transmembrane helix</keyword>
<dbReference type="SUPFAM" id="SSF50800">
    <property type="entry name" value="PK beta-barrel domain-like"/>
    <property type="match status" value="1"/>
</dbReference>
<dbReference type="AlphaFoldDB" id="A0A7S3JU38"/>
<evidence type="ECO:0000259" key="3">
    <source>
        <dbReference type="PROSITE" id="PS51340"/>
    </source>
</evidence>
<keyword evidence="2" id="KW-0472">Membrane</keyword>
<protein>
    <recommendedName>
        <fullName evidence="3">MOSC domain-containing protein</fullName>
    </recommendedName>
</protein>
<reference evidence="4" key="1">
    <citation type="submission" date="2021-01" db="EMBL/GenBank/DDBJ databases">
        <authorList>
            <person name="Corre E."/>
            <person name="Pelletier E."/>
            <person name="Niang G."/>
            <person name="Scheremetjew M."/>
            <person name="Finn R."/>
            <person name="Kale V."/>
            <person name="Holt S."/>
            <person name="Cochrane G."/>
            <person name="Meng A."/>
            <person name="Brown T."/>
            <person name="Cohen L."/>
        </authorList>
    </citation>
    <scope>NUCLEOTIDE SEQUENCE</scope>
    <source>
        <strain evidence="4">CCMP1510</strain>
    </source>
</reference>
<evidence type="ECO:0000256" key="2">
    <source>
        <dbReference type="SAM" id="Phobius"/>
    </source>
</evidence>
<accession>A0A7S3JU38</accession>
<evidence type="ECO:0000313" key="4">
    <source>
        <dbReference type="EMBL" id="CAE0363254.1"/>
    </source>
</evidence>
<sequence>MPRPKDFDFFEESTTWIALFCVVLSAMWAWAMKTKSSNIDKSTKSDIKVSQVIVYPIKSCAGISVPAAEIDSQSGLALDRVWMIVDSRNSFMSQRRSPKMALITPNLPQNKKKPIILKAPDMTDLEVPVIIRGKKIIVRCWEDQIEAYDQGDEAAQWLSDFLTIPGLRLVRMAPLARRLVDKKYVMRGTRTGFSDGFPILLASNASLEDLNAKIKTSNVPMDRFRPNIVVKGAQAWAEDTWKHIIIHSETYLVAKPCSRCKIPTIDQTTGKPAGTNTKSKTDDDLGGGPAPGAEPIATLQKFRTGKHLNFDKAEWKDEVFFGQNLAHLPLLPTFLLHIFGLPGQGRVAVGDGVHIISTKSEQA</sequence>
<evidence type="ECO:0000256" key="1">
    <source>
        <dbReference type="SAM" id="MobiDB-lite"/>
    </source>
</evidence>
<dbReference type="Pfam" id="PF03476">
    <property type="entry name" value="MOSC_N"/>
    <property type="match status" value="1"/>
</dbReference>
<dbReference type="GO" id="GO:0003824">
    <property type="term" value="F:catalytic activity"/>
    <property type="evidence" value="ECO:0007669"/>
    <property type="project" value="InterPro"/>
</dbReference>
<dbReference type="GO" id="GO:0030170">
    <property type="term" value="F:pyridoxal phosphate binding"/>
    <property type="evidence" value="ECO:0007669"/>
    <property type="project" value="InterPro"/>
</dbReference>
<dbReference type="GO" id="GO:0030151">
    <property type="term" value="F:molybdenum ion binding"/>
    <property type="evidence" value="ECO:0007669"/>
    <property type="project" value="InterPro"/>
</dbReference>